<protein>
    <recommendedName>
        <fullName evidence="5">Coiled-coil domain-containing protein 6</fullName>
    </recommendedName>
</protein>
<organism evidence="3 4">
    <name type="scientific">Leishmania tarentolae</name>
    <name type="common">Sauroleishmania tarentolae</name>
    <dbReference type="NCBI Taxonomy" id="5689"/>
    <lineage>
        <taxon>Eukaryota</taxon>
        <taxon>Discoba</taxon>
        <taxon>Euglenozoa</taxon>
        <taxon>Kinetoplastea</taxon>
        <taxon>Metakinetoplastina</taxon>
        <taxon>Trypanosomatida</taxon>
        <taxon>Trypanosomatidae</taxon>
        <taxon>Leishmaniinae</taxon>
        <taxon>Leishmania</taxon>
        <taxon>lizard Leishmania</taxon>
    </lineage>
</organism>
<dbReference type="AlphaFoldDB" id="A0A640KT43"/>
<reference evidence="3" key="1">
    <citation type="submission" date="2019-11" db="EMBL/GenBank/DDBJ databases">
        <title>Leishmania tarentolae CDS.</title>
        <authorList>
            <person name="Goto Y."/>
            <person name="Yamagishi J."/>
        </authorList>
    </citation>
    <scope>NUCLEOTIDE SEQUENCE [LARGE SCALE GENOMIC DNA]</scope>
    <source>
        <strain evidence="3">Parrot Tar II</strain>
    </source>
</reference>
<keyword evidence="1" id="KW-0175">Coiled coil</keyword>
<evidence type="ECO:0008006" key="5">
    <source>
        <dbReference type="Google" id="ProtNLM"/>
    </source>
</evidence>
<sequence>MSMMAASRSNTPVAVHEMSMERLHREYVSLKSTSYSLTVEESHLIMKIETLREESVRAVLNAEMKEEQVANQLFRRLDGAEKEVQRYQNLLKEEESETESLSRRIKEMRSQQTDVENALEERQEYLLMNLQRKLLDMARKKTAVEQELMAERQKYLDILVTRLNMLRGRAVGSSTESSVIIHSQPSTSETITVAAEKHFDVSPLPVTSSHTSTPLLRTGVTLGDSSSLPPAEKTLRGDACADSGLPIPLTLTPTLTAQKSRKEDVSVNASHGNTNGASGRRSASTTPLSADLTPRLSHSSETHHAVAALERKLNLLLLEQAAAMQRTSATEKQCDVLTAKLHAVQEATFLDRARASKMREELEKARARLSEMKTSDSSSAPFSHFDDISATSGSNVSSDNSSSAALSNLSLRERTRELLSSVPQPNANERPC</sequence>
<feature type="compositionally biased region" description="Low complexity" evidence="2">
    <location>
        <begin position="389"/>
        <end position="409"/>
    </location>
</feature>
<evidence type="ECO:0000256" key="1">
    <source>
        <dbReference type="SAM" id="Coils"/>
    </source>
</evidence>
<evidence type="ECO:0000313" key="4">
    <source>
        <dbReference type="Proteomes" id="UP000419144"/>
    </source>
</evidence>
<dbReference type="EMBL" id="BLBS01000054">
    <property type="protein sequence ID" value="GET92295.1"/>
    <property type="molecule type" value="Genomic_DNA"/>
</dbReference>
<name>A0A640KT43_LEITA</name>
<feature type="compositionally biased region" description="Low complexity" evidence="2">
    <location>
        <begin position="245"/>
        <end position="256"/>
    </location>
</feature>
<feature type="compositionally biased region" description="Polar residues" evidence="2">
    <location>
        <begin position="205"/>
        <end position="215"/>
    </location>
</feature>
<accession>A0A640KT43</accession>
<dbReference type="OrthoDB" id="78858at2759"/>
<proteinExistence type="predicted"/>
<feature type="compositionally biased region" description="Basic and acidic residues" evidence="2">
    <location>
        <begin position="365"/>
        <end position="374"/>
    </location>
</feature>
<feature type="compositionally biased region" description="Polar residues" evidence="2">
    <location>
        <begin position="267"/>
        <end position="288"/>
    </location>
</feature>
<feature type="region of interest" description="Disordered" evidence="2">
    <location>
        <begin position="365"/>
        <end position="409"/>
    </location>
</feature>
<feature type="region of interest" description="Disordered" evidence="2">
    <location>
        <begin position="203"/>
        <end position="303"/>
    </location>
</feature>
<feature type="coiled-coil region" evidence="1">
    <location>
        <begin position="70"/>
        <end position="147"/>
    </location>
</feature>
<dbReference type="VEuPathDB" id="TriTrypDB:LtaPh_3422100"/>
<comment type="caution">
    <text evidence="3">The sequence shown here is derived from an EMBL/GenBank/DDBJ whole genome shotgun (WGS) entry which is preliminary data.</text>
</comment>
<dbReference type="Proteomes" id="UP000419144">
    <property type="component" value="Unassembled WGS sequence"/>
</dbReference>
<gene>
    <name evidence="3" type="ORF">LtaPh_3422100</name>
</gene>
<keyword evidence="4" id="KW-1185">Reference proteome</keyword>
<evidence type="ECO:0000256" key="2">
    <source>
        <dbReference type="SAM" id="MobiDB-lite"/>
    </source>
</evidence>
<evidence type="ECO:0000313" key="3">
    <source>
        <dbReference type="EMBL" id="GET92295.1"/>
    </source>
</evidence>